<comment type="caution">
    <text evidence="1">The sequence shown here is derived from an EMBL/GenBank/DDBJ whole genome shotgun (WGS) entry which is preliminary data.</text>
</comment>
<dbReference type="EMBL" id="QGLE01000001">
    <property type="protein sequence ID" value="PWR26046.1"/>
    <property type="molecule type" value="Genomic_DNA"/>
</dbReference>
<reference evidence="1 2" key="1">
    <citation type="submission" date="2018-05" db="EMBL/GenBank/DDBJ databases">
        <title>Zavarzinia sp. HR-AS.</title>
        <authorList>
            <person name="Lee Y."/>
            <person name="Jeon C.O."/>
        </authorList>
    </citation>
    <scope>NUCLEOTIDE SEQUENCE [LARGE SCALE GENOMIC DNA]</scope>
    <source>
        <strain evidence="1 2">HR-AS</strain>
    </source>
</reference>
<keyword evidence="2" id="KW-1185">Reference proteome</keyword>
<dbReference type="Pfam" id="PF09859">
    <property type="entry name" value="Oxygenase-NA"/>
    <property type="match status" value="1"/>
</dbReference>
<sequence length="236" mass="26172">MTNGQTVDLGVDWDIARAAIDEVGHAVVPAVLSAGQCQALAALYDRPDGFRSTVVMAHHGFGRGEYRYFAYPLPGLVEDLRRSLYPGLAAIATIWGRRLGRDDGWPAEHQELLSLCRDAGQSRPTPLLLSYGVGDYNCLHQDLYGPVHFPLQAAILLDAPGRDFTGGEFTLVQSRPRQQSCCEVVSLGQGDMVIFPVREYPRAGRRGWYRAQMRHGVSRLLSGRRRVLGIIFHDAR</sequence>
<evidence type="ECO:0000313" key="1">
    <source>
        <dbReference type="EMBL" id="PWR26046.1"/>
    </source>
</evidence>
<dbReference type="AlphaFoldDB" id="A0A317EIC0"/>
<name>A0A317EIC0_9PROT</name>
<evidence type="ECO:0000313" key="2">
    <source>
        <dbReference type="Proteomes" id="UP000245461"/>
    </source>
</evidence>
<dbReference type="Proteomes" id="UP000245461">
    <property type="component" value="Unassembled WGS sequence"/>
</dbReference>
<protein>
    <submittedName>
        <fullName evidence="1">Proline hydroxylase</fullName>
    </submittedName>
</protein>
<dbReference type="InterPro" id="IPR018655">
    <property type="entry name" value="DUF2086"/>
</dbReference>
<proteinExistence type="predicted"/>
<organism evidence="1 2">
    <name type="scientific">Zavarzinia aquatilis</name>
    <dbReference type="NCBI Taxonomy" id="2211142"/>
    <lineage>
        <taxon>Bacteria</taxon>
        <taxon>Pseudomonadati</taxon>
        <taxon>Pseudomonadota</taxon>
        <taxon>Alphaproteobacteria</taxon>
        <taxon>Rhodospirillales</taxon>
        <taxon>Zavarziniaceae</taxon>
        <taxon>Zavarzinia</taxon>
    </lineage>
</organism>
<accession>A0A317EIC0</accession>
<gene>
    <name evidence="1" type="ORF">DKG74_02155</name>
</gene>
<dbReference type="OrthoDB" id="9781972at2"/>
<dbReference type="Gene3D" id="2.60.120.620">
    <property type="entry name" value="q2cbj1_9rhob like domain"/>
    <property type="match status" value="1"/>
</dbReference>